<proteinExistence type="predicted"/>
<gene>
    <name evidence="2" type="ORF">BLA29_009454</name>
</gene>
<accession>A0A1Y3B9G8</accession>
<organism evidence="2 3">
    <name type="scientific">Euroglyphus maynei</name>
    <name type="common">Mayne's house dust mite</name>
    <dbReference type="NCBI Taxonomy" id="6958"/>
    <lineage>
        <taxon>Eukaryota</taxon>
        <taxon>Metazoa</taxon>
        <taxon>Ecdysozoa</taxon>
        <taxon>Arthropoda</taxon>
        <taxon>Chelicerata</taxon>
        <taxon>Arachnida</taxon>
        <taxon>Acari</taxon>
        <taxon>Acariformes</taxon>
        <taxon>Sarcoptiformes</taxon>
        <taxon>Astigmata</taxon>
        <taxon>Psoroptidia</taxon>
        <taxon>Analgoidea</taxon>
        <taxon>Pyroglyphidae</taxon>
        <taxon>Pyroglyphinae</taxon>
        <taxon>Euroglyphus</taxon>
    </lineage>
</organism>
<feature type="region of interest" description="Disordered" evidence="1">
    <location>
        <begin position="82"/>
        <end position="117"/>
    </location>
</feature>
<evidence type="ECO:0000256" key="1">
    <source>
        <dbReference type="SAM" id="MobiDB-lite"/>
    </source>
</evidence>
<evidence type="ECO:0000313" key="3">
    <source>
        <dbReference type="Proteomes" id="UP000194236"/>
    </source>
</evidence>
<evidence type="ECO:0000313" key="2">
    <source>
        <dbReference type="EMBL" id="OTF77530.1"/>
    </source>
</evidence>
<protein>
    <submittedName>
        <fullName evidence="2">Uncharacterized protein</fullName>
    </submittedName>
</protein>
<keyword evidence="3" id="KW-1185">Reference proteome</keyword>
<dbReference type="EMBL" id="MUJZ01032154">
    <property type="protein sequence ID" value="OTF77530.1"/>
    <property type="molecule type" value="Genomic_DNA"/>
</dbReference>
<dbReference type="AlphaFoldDB" id="A0A1Y3B9G8"/>
<dbReference type="Proteomes" id="UP000194236">
    <property type="component" value="Unassembled WGS sequence"/>
</dbReference>
<feature type="compositionally biased region" description="Polar residues" evidence="1">
    <location>
        <begin position="107"/>
        <end position="117"/>
    </location>
</feature>
<name>A0A1Y3B9G8_EURMA</name>
<reference evidence="2 3" key="1">
    <citation type="submission" date="2017-03" db="EMBL/GenBank/DDBJ databases">
        <title>Genome Survey of Euroglyphus maynei.</title>
        <authorList>
            <person name="Arlian L.G."/>
            <person name="Morgan M.S."/>
            <person name="Rider S.D."/>
        </authorList>
    </citation>
    <scope>NUCLEOTIDE SEQUENCE [LARGE SCALE GENOMIC DNA]</scope>
    <source>
        <strain evidence="2">Arlian Lab</strain>
        <tissue evidence="2">Whole body</tissue>
    </source>
</reference>
<sequence>MSTDTLSLEPYTDLKDHVIEILIGASKREQTGLGRVISFCSLGIFLYREFIKGSEFNRIKDIINILVAGTRISVKRAKPAASPTRSISPINATDATTTNTNMAATNFNSHSADNSKV</sequence>
<dbReference type="OrthoDB" id="19311at2759"/>
<comment type="caution">
    <text evidence="2">The sequence shown here is derived from an EMBL/GenBank/DDBJ whole genome shotgun (WGS) entry which is preliminary data.</text>
</comment>
<feature type="compositionally biased region" description="Low complexity" evidence="1">
    <location>
        <begin position="91"/>
        <end position="106"/>
    </location>
</feature>